<dbReference type="KEGG" id="knv:Pan216_26490"/>
<dbReference type="InterPro" id="IPR003764">
    <property type="entry name" value="GlcNAc_6-P_deAcase"/>
</dbReference>
<dbReference type="SUPFAM" id="SSF51338">
    <property type="entry name" value="Composite domain of metallo-dependent hydrolases"/>
    <property type="match status" value="1"/>
</dbReference>
<dbReference type="RefSeq" id="WP_145258332.1">
    <property type="nucleotide sequence ID" value="NZ_CP036279.1"/>
</dbReference>
<proteinExistence type="inferred from homology"/>
<evidence type="ECO:0000256" key="5">
    <source>
        <dbReference type="PIRNR" id="PIRNR038994"/>
    </source>
</evidence>
<accession>A0A518B4A4</accession>
<dbReference type="EMBL" id="CP036279">
    <property type="protein sequence ID" value="QDU61784.1"/>
    <property type="molecule type" value="Genomic_DNA"/>
</dbReference>
<dbReference type="AlphaFoldDB" id="A0A518B4A4"/>
<dbReference type="Gene3D" id="2.30.40.10">
    <property type="entry name" value="Urease, subunit C, domain 1"/>
    <property type="match status" value="1"/>
</dbReference>
<dbReference type="GO" id="GO:0006046">
    <property type="term" value="P:N-acetylglucosamine catabolic process"/>
    <property type="evidence" value="ECO:0007669"/>
    <property type="project" value="TreeGrafter"/>
</dbReference>
<name>A0A518B4A4_9BACT</name>
<dbReference type="Pfam" id="PF01979">
    <property type="entry name" value="Amidohydro_1"/>
    <property type="match status" value="1"/>
</dbReference>
<evidence type="ECO:0000256" key="1">
    <source>
        <dbReference type="ARBA" id="ARBA00010716"/>
    </source>
</evidence>
<feature type="active site" description="Proton donor/acceptor" evidence="6">
    <location>
        <position position="291"/>
    </location>
</feature>
<dbReference type="InterPro" id="IPR011059">
    <property type="entry name" value="Metal-dep_hydrolase_composite"/>
</dbReference>
<dbReference type="GO" id="GO:0008448">
    <property type="term" value="F:N-acetylglucosamine-6-phosphate deacetylase activity"/>
    <property type="evidence" value="ECO:0007669"/>
    <property type="project" value="UniProtKB-EC"/>
</dbReference>
<evidence type="ECO:0000256" key="4">
    <source>
        <dbReference type="ARBA" id="ARBA00023277"/>
    </source>
</evidence>
<dbReference type="Proteomes" id="UP000317093">
    <property type="component" value="Chromosome"/>
</dbReference>
<keyword evidence="10" id="KW-1185">Reference proteome</keyword>
<comment type="cofactor">
    <cofactor evidence="7">
        <name>a divalent metal cation</name>
        <dbReference type="ChEBI" id="CHEBI:60240"/>
    </cofactor>
    <text evidence="7">Binds 1 divalent metal cation per subunit.</text>
</comment>
<dbReference type="InterPro" id="IPR006680">
    <property type="entry name" value="Amidohydro-rel"/>
</dbReference>
<dbReference type="PANTHER" id="PTHR11113:SF14">
    <property type="entry name" value="N-ACETYLGLUCOSAMINE-6-PHOSPHATE DEACETYLASE"/>
    <property type="match status" value="1"/>
</dbReference>
<gene>
    <name evidence="9" type="primary">nagA_1</name>
    <name evidence="9" type="ORF">Pan216_26490</name>
</gene>
<dbReference type="OrthoDB" id="9776488at2"/>
<evidence type="ECO:0000259" key="8">
    <source>
        <dbReference type="Pfam" id="PF01979"/>
    </source>
</evidence>
<sequence>MLPSLCPNALFFTGAVVLPDKILRDGAVLCRDGRIQAVGRSSDITVPRGAIIIDVEDGYISPGFVDLHVHGGDGADFMDATEESVRKVISSHARHGTTTLFPTSTTGSREQIEAMLGACRDVRDSWVPESGARIAGVHYYGPYFAPEKVGCHSPKGCRAPDPSEYLHAFGLDIIKIATCAAELPGAEDFYREASRRGYFVTCGHSNSTWEEMQRGFELGLRHVDHFWCVMSTVDSLKARFGTPMRAGMEQFVLANWEMSTEVIADGCHLSPTLLAFAYRMKGPRRLCLVTDSSRAMDMPPGDYRFGSQEDGPIFRSDGEVGFVPDEGRRRLASSIAGMDRMVRNMQAATGASVESVIRMASLTPAERAGIANDVGSLAQNKFADVLILSRELRVQRVFVAGVEAPIP</sequence>
<keyword evidence="2 7" id="KW-0479">Metal-binding</keyword>
<dbReference type="SUPFAM" id="SSF51556">
    <property type="entry name" value="Metallo-dependent hydrolases"/>
    <property type="match status" value="1"/>
</dbReference>
<evidence type="ECO:0000256" key="2">
    <source>
        <dbReference type="ARBA" id="ARBA00022723"/>
    </source>
</evidence>
<feature type="domain" description="Amidohydrolase-related" evidence="8">
    <location>
        <begin position="59"/>
        <end position="402"/>
    </location>
</feature>
<dbReference type="InterPro" id="IPR032466">
    <property type="entry name" value="Metal_Hydrolase"/>
</dbReference>
<evidence type="ECO:0000313" key="9">
    <source>
        <dbReference type="EMBL" id="QDU61784.1"/>
    </source>
</evidence>
<evidence type="ECO:0000256" key="3">
    <source>
        <dbReference type="ARBA" id="ARBA00022801"/>
    </source>
</evidence>
<dbReference type="PANTHER" id="PTHR11113">
    <property type="entry name" value="N-ACETYLGLUCOSAMINE-6-PHOSPHATE DEACETYLASE"/>
    <property type="match status" value="1"/>
</dbReference>
<protein>
    <submittedName>
        <fullName evidence="9">N-acetylglucosamine-6-phosphate deacetylase</fullName>
        <ecNumber evidence="9">3.5.1.25</ecNumber>
    </submittedName>
</protein>
<dbReference type="GO" id="GO:0046872">
    <property type="term" value="F:metal ion binding"/>
    <property type="evidence" value="ECO:0007669"/>
    <property type="project" value="UniProtKB-KW"/>
</dbReference>
<comment type="similarity">
    <text evidence="1 5">Belongs to the metallo-dependent hydrolases superfamily. NagA family.</text>
</comment>
<evidence type="ECO:0000256" key="6">
    <source>
        <dbReference type="PIRSR" id="PIRSR038994-1"/>
    </source>
</evidence>
<feature type="binding site" evidence="7">
    <location>
        <position position="225"/>
    </location>
    <ligand>
        <name>Zn(2+)</name>
        <dbReference type="ChEBI" id="CHEBI:29105"/>
    </ligand>
</feature>
<evidence type="ECO:0000313" key="10">
    <source>
        <dbReference type="Proteomes" id="UP000317093"/>
    </source>
</evidence>
<feature type="binding site" evidence="7">
    <location>
        <position position="204"/>
    </location>
    <ligand>
        <name>Zn(2+)</name>
        <dbReference type="ChEBI" id="CHEBI:29105"/>
    </ligand>
</feature>
<dbReference type="EC" id="3.5.1.25" evidence="9"/>
<organism evidence="9 10">
    <name type="scientific">Kolteria novifilia</name>
    <dbReference type="NCBI Taxonomy" id="2527975"/>
    <lineage>
        <taxon>Bacteria</taxon>
        <taxon>Pseudomonadati</taxon>
        <taxon>Planctomycetota</taxon>
        <taxon>Planctomycetia</taxon>
        <taxon>Kolteriales</taxon>
        <taxon>Kolteriaceae</taxon>
        <taxon>Kolteria</taxon>
    </lineage>
</organism>
<keyword evidence="4 5" id="KW-0119">Carbohydrate metabolism</keyword>
<dbReference type="Gene3D" id="3.20.20.140">
    <property type="entry name" value="Metal-dependent hydrolases"/>
    <property type="match status" value="1"/>
</dbReference>
<keyword evidence="3 5" id="KW-0378">Hydrolase</keyword>
<dbReference type="PIRSF" id="PIRSF038994">
    <property type="entry name" value="NagA"/>
    <property type="match status" value="1"/>
</dbReference>
<evidence type="ECO:0000256" key="7">
    <source>
        <dbReference type="PIRSR" id="PIRSR038994-3"/>
    </source>
</evidence>
<reference evidence="9 10" key="1">
    <citation type="submission" date="2019-02" db="EMBL/GenBank/DDBJ databases">
        <title>Deep-cultivation of Planctomycetes and their phenomic and genomic characterization uncovers novel biology.</title>
        <authorList>
            <person name="Wiegand S."/>
            <person name="Jogler M."/>
            <person name="Boedeker C."/>
            <person name="Pinto D."/>
            <person name="Vollmers J."/>
            <person name="Rivas-Marin E."/>
            <person name="Kohn T."/>
            <person name="Peeters S.H."/>
            <person name="Heuer A."/>
            <person name="Rast P."/>
            <person name="Oberbeckmann S."/>
            <person name="Bunk B."/>
            <person name="Jeske O."/>
            <person name="Meyerdierks A."/>
            <person name="Storesund J.E."/>
            <person name="Kallscheuer N."/>
            <person name="Luecker S."/>
            <person name="Lage O.M."/>
            <person name="Pohl T."/>
            <person name="Merkel B.J."/>
            <person name="Hornburger P."/>
            <person name="Mueller R.-W."/>
            <person name="Bruemmer F."/>
            <person name="Labrenz M."/>
            <person name="Spormann A.M."/>
            <person name="Op den Camp H."/>
            <person name="Overmann J."/>
            <person name="Amann R."/>
            <person name="Jetten M.S.M."/>
            <person name="Mascher T."/>
            <person name="Medema M.H."/>
            <person name="Devos D.P."/>
            <person name="Kaster A.-K."/>
            <person name="Ovreas L."/>
            <person name="Rohde M."/>
            <person name="Galperin M.Y."/>
            <person name="Jogler C."/>
        </authorList>
    </citation>
    <scope>NUCLEOTIDE SEQUENCE [LARGE SCALE GENOMIC DNA]</scope>
    <source>
        <strain evidence="9 10">Pan216</strain>
    </source>
</reference>